<dbReference type="EMBL" id="JARVII010000009">
    <property type="protein sequence ID" value="MDG9699267.1"/>
    <property type="molecule type" value="Genomic_DNA"/>
</dbReference>
<accession>A0AAW6RMU3</accession>
<name>A0AAW6RMU3_9BURK</name>
<dbReference type="RefSeq" id="WP_279524202.1">
    <property type="nucleotide sequence ID" value="NZ_JARVII010000009.1"/>
</dbReference>
<dbReference type="AlphaFoldDB" id="A0AAW6RMU3"/>
<feature type="coiled-coil region" evidence="1">
    <location>
        <begin position="169"/>
        <end position="214"/>
    </location>
</feature>
<sequence>MPRPPKAPAAPAPAPEVLPAVASRIEAAQDAALTAAETDDVFAAGIDVGRLEALDFVATVATSALLSIFENVKKSKAWKHLRHPQSGDGRHFSSLEEFCEIKLGKSYRRFRELAANRNLIGQQAFEQAERIGLRQVDYKAIRALPAPEQELVRRAVEESASRDEVLGLLQELAARSAQKEQELRAQVRQEQQERAATEQRLSVVRQQKEQAEEKAALIATLPPDEKLQQLRQEAAALAAQAEGLVLGSLRQALLALEDHAVSDGEGTAGSAAFMAGLLAQVQAQLDALRAEFGLPDAADADADAAWMPPAEVLAALGAGGDGRSIIDMGTDGGADGDADGDAPVSFQA</sequence>
<evidence type="ECO:0000313" key="4">
    <source>
        <dbReference type="Proteomes" id="UP001237156"/>
    </source>
</evidence>
<keyword evidence="1" id="KW-0175">Coiled coil</keyword>
<keyword evidence="4" id="KW-1185">Reference proteome</keyword>
<organism evidence="3 4">
    <name type="scientific">Ottowia cancrivicina</name>
    <dbReference type="NCBI Taxonomy" id="3040346"/>
    <lineage>
        <taxon>Bacteria</taxon>
        <taxon>Pseudomonadati</taxon>
        <taxon>Pseudomonadota</taxon>
        <taxon>Betaproteobacteria</taxon>
        <taxon>Burkholderiales</taxon>
        <taxon>Comamonadaceae</taxon>
        <taxon>Ottowia</taxon>
    </lineage>
</organism>
<protein>
    <recommendedName>
        <fullName evidence="5">DUF3102 domain-containing protein</fullName>
    </recommendedName>
</protein>
<gene>
    <name evidence="3" type="ORF">QB898_05940</name>
</gene>
<evidence type="ECO:0008006" key="5">
    <source>
        <dbReference type="Google" id="ProtNLM"/>
    </source>
</evidence>
<reference evidence="3 4" key="1">
    <citation type="submission" date="2023-04" db="EMBL/GenBank/DDBJ databases">
        <title>Ottowia paracancer sp. nov., isolated from human stomach.</title>
        <authorList>
            <person name="Song Y."/>
        </authorList>
    </citation>
    <scope>NUCLEOTIDE SEQUENCE [LARGE SCALE GENOMIC DNA]</scope>
    <source>
        <strain evidence="3 4">10c7w1</strain>
    </source>
</reference>
<dbReference type="Proteomes" id="UP001237156">
    <property type="component" value="Unassembled WGS sequence"/>
</dbReference>
<evidence type="ECO:0000256" key="2">
    <source>
        <dbReference type="SAM" id="MobiDB-lite"/>
    </source>
</evidence>
<feature type="region of interest" description="Disordered" evidence="2">
    <location>
        <begin position="329"/>
        <end position="348"/>
    </location>
</feature>
<evidence type="ECO:0000313" key="3">
    <source>
        <dbReference type="EMBL" id="MDG9699267.1"/>
    </source>
</evidence>
<comment type="caution">
    <text evidence="3">The sequence shown here is derived from an EMBL/GenBank/DDBJ whole genome shotgun (WGS) entry which is preliminary data.</text>
</comment>
<evidence type="ECO:0000256" key="1">
    <source>
        <dbReference type="SAM" id="Coils"/>
    </source>
</evidence>
<proteinExistence type="predicted"/>